<keyword evidence="2" id="KW-0732">Signal</keyword>
<dbReference type="InterPro" id="IPR021727">
    <property type="entry name" value="DUF3299"/>
</dbReference>
<feature type="compositionally biased region" description="Basic and acidic residues" evidence="1">
    <location>
        <begin position="36"/>
        <end position="57"/>
    </location>
</feature>
<dbReference type="Proteomes" id="UP000643610">
    <property type="component" value="Unassembled WGS sequence"/>
</dbReference>
<organism evidence="3 4">
    <name type="scientific">Undibacterium amnicola</name>
    <dbReference type="NCBI Taxonomy" id="1834038"/>
    <lineage>
        <taxon>Bacteria</taxon>
        <taxon>Pseudomonadati</taxon>
        <taxon>Pseudomonadota</taxon>
        <taxon>Betaproteobacteria</taxon>
        <taxon>Burkholderiales</taxon>
        <taxon>Oxalobacteraceae</taxon>
        <taxon>Undibacterium</taxon>
    </lineage>
</organism>
<dbReference type="Pfam" id="PF11736">
    <property type="entry name" value="DUF3299"/>
    <property type="match status" value="1"/>
</dbReference>
<proteinExistence type="predicted"/>
<evidence type="ECO:0000313" key="4">
    <source>
        <dbReference type="Proteomes" id="UP000643610"/>
    </source>
</evidence>
<feature type="compositionally biased region" description="Polar residues" evidence="1">
    <location>
        <begin position="62"/>
        <end position="77"/>
    </location>
</feature>
<keyword evidence="4" id="KW-1185">Reference proteome</keyword>
<reference evidence="3 4" key="1">
    <citation type="submission" date="2020-08" db="EMBL/GenBank/DDBJ databases">
        <title>Novel species isolated from subtropical streams in China.</title>
        <authorList>
            <person name="Lu H."/>
        </authorList>
    </citation>
    <scope>NUCLEOTIDE SEQUENCE [LARGE SCALE GENOMIC DNA]</scope>
    <source>
        <strain evidence="3 4">KCTC 52442</strain>
    </source>
</reference>
<evidence type="ECO:0000256" key="2">
    <source>
        <dbReference type="SAM" id="SignalP"/>
    </source>
</evidence>
<name>A0ABR6XK59_9BURK</name>
<feature type="chain" id="PRO_5046855056" evidence="2">
    <location>
        <begin position="33"/>
        <end position="241"/>
    </location>
</feature>
<evidence type="ECO:0000313" key="3">
    <source>
        <dbReference type="EMBL" id="MBC3829905.1"/>
    </source>
</evidence>
<evidence type="ECO:0000256" key="1">
    <source>
        <dbReference type="SAM" id="MobiDB-lite"/>
    </source>
</evidence>
<comment type="caution">
    <text evidence="3">The sequence shown here is derived from an EMBL/GenBank/DDBJ whole genome shotgun (WGS) entry which is preliminary data.</text>
</comment>
<dbReference type="Gene3D" id="2.40.50.870">
    <property type="entry name" value="Protein of unknown function (DUF3299)"/>
    <property type="match status" value="1"/>
</dbReference>
<sequence>MTLKKMKFFNIATIAITLLISVSMLASKPSAAQSKAAEKTKSSTAKADPHGEYKIGERLNPNKPTKSATSAVQSASKDSPKDATGKPINFKTISWEDLIPASWDPSADFKDMDLGNFNDADPRAISALKKLRTAWDNAPTNPLFNQKYVRIPGFVVPLDIENGKVGTFLLVPYFGGCLHTPPPPANQIIEVQLEQAQVIKTMEPVWVSGQLDSVRSQTELGTAGYRLNAVKVVPYKESSRR</sequence>
<protein>
    <submittedName>
        <fullName evidence="3">DUF3299 domain-containing protein</fullName>
    </submittedName>
</protein>
<gene>
    <name evidence="3" type="ORF">H8K33_00120</name>
</gene>
<dbReference type="EMBL" id="JACOFU010000001">
    <property type="protein sequence ID" value="MBC3829905.1"/>
    <property type="molecule type" value="Genomic_DNA"/>
</dbReference>
<feature type="signal peptide" evidence="2">
    <location>
        <begin position="1"/>
        <end position="32"/>
    </location>
</feature>
<accession>A0ABR6XK59</accession>
<feature type="region of interest" description="Disordered" evidence="1">
    <location>
        <begin position="33"/>
        <end position="87"/>
    </location>
</feature>